<accession>A0ACB8G0V5</accession>
<evidence type="ECO:0000313" key="2">
    <source>
        <dbReference type="Proteomes" id="UP000827872"/>
    </source>
</evidence>
<dbReference type="Proteomes" id="UP000827872">
    <property type="component" value="Linkage Group LG02"/>
</dbReference>
<organism evidence="1 2">
    <name type="scientific">Sphaerodactylus townsendi</name>
    <dbReference type="NCBI Taxonomy" id="933632"/>
    <lineage>
        <taxon>Eukaryota</taxon>
        <taxon>Metazoa</taxon>
        <taxon>Chordata</taxon>
        <taxon>Craniata</taxon>
        <taxon>Vertebrata</taxon>
        <taxon>Euteleostomi</taxon>
        <taxon>Lepidosauria</taxon>
        <taxon>Squamata</taxon>
        <taxon>Bifurcata</taxon>
        <taxon>Gekkota</taxon>
        <taxon>Sphaerodactylidae</taxon>
        <taxon>Sphaerodactylus</taxon>
    </lineage>
</organism>
<reference evidence="1" key="1">
    <citation type="submission" date="2021-08" db="EMBL/GenBank/DDBJ databases">
        <title>The first chromosome-level gecko genome reveals the dynamic sex chromosomes of Neotropical dwarf geckos (Sphaerodactylidae: Sphaerodactylus).</title>
        <authorList>
            <person name="Pinto B.J."/>
            <person name="Keating S.E."/>
            <person name="Gamble T."/>
        </authorList>
    </citation>
    <scope>NUCLEOTIDE SEQUENCE</scope>
    <source>
        <strain evidence="1">TG3544</strain>
    </source>
</reference>
<comment type="caution">
    <text evidence="1">The sequence shown here is derived from an EMBL/GenBank/DDBJ whole genome shotgun (WGS) entry which is preliminary data.</text>
</comment>
<keyword evidence="2" id="KW-1185">Reference proteome</keyword>
<name>A0ACB8G0V5_9SAUR</name>
<dbReference type="EMBL" id="CM037615">
    <property type="protein sequence ID" value="KAH8013117.1"/>
    <property type="molecule type" value="Genomic_DNA"/>
</dbReference>
<proteinExistence type="predicted"/>
<protein>
    <submittedName>
        <fullName evidence="1">Uncharacterized protein</fullName>
    </submittedName>
</protein>
<evidence type="ECO:0000313" key="1">
    <source>
        <dbReference type="EMBL" id="KAH8013117.1"/>
    </source>
</evidence>
<gene>
    <name evidence="1" type="ORF">K3G42_011686</name>
</gene>
<sequence length="292" mass="32342">MKGGLHKDLWVGSRHTHPLQGPRCLAVLLFSWRLPDGVGRLAMQKSLPATRKPQLGLMDLRHLFGGVMQRRNAKGTREVTHWACPCGGVLGQMGAWRGRGRTHAQGTLPPRTVPGVMSRVRAANVAAAMARRELSNVSSSLGHVPSTLGRGATIPRGGQIFQRSCTLLPQADSPTPLDGAVNQQFPTIPPSIADPPSCVSPHPTPQAAFHRDLGTAGRWRKEYSILPLDNLVWIQPCEFSHMHSTSHFYLSSESCALLTRKRKWNHWKHIFAYSLALLRTRAHTYQISIKLY</sequence>